<dbReference type="Pfam" id="PF02698">
    <property type="entry name" value="DUF218"/>
    <property type="match status" value="1"/>
</dbReference>
<accession>A0ABT3CEC7</accession>
<dbReference type="InterPro" id="IPR003848">
    <property type="entry name" value="DUF218"/>
</dbReference>
<evidence type="ECO:0000259" key="1">
    <source>
        <dbReference type="Pfam" id="PF02698"/>
    </source>
</evidence>
<organism evidence="2 3">
    <name type="scientific">Mycolicibacterium komossense</name>
    <dbReference type="NCBI Taxonomy" id="1779"/>
    <lineage>
        <taxon>Bacteria</taxon>
        <taxon>Bacillati</taxon>
        <taxon>Actinomycetota</taxon>
        <taxon>Actinomycetes</taxon>
        <taxon>Mycobacteriales</taxon>
        <taxon>Mycobacteriaceae</taxon>
        <taxon>Mycolicibacterium</taxon>
    </lineage>
</organism>
<gene>
    <name evidence="2" type="ORF">H7J73_17545</name>
</gene>
<dbReference type="EMBL" id="JACKTY010000030">
    <property type="protein sequence ID" value="MCV7227829.1"/>
    <property type="molecule type" value="Genomic_DNA"/>
</dbReference>
<protein>
    <recommendedName>
        <fullName evidence="1">DUF218 domain-containing protein</fullName>
    </recommendedName>
</protein>
<feature type="domain" description="DUF218" evidence="1">
    <location>
        <begin position="32"/>
        <end position="149"/>
    </location>
</feature>
<proteinExistence type="predicted"/>
<reference evidence="2 3" key="1">
    <citation type="journal article" date="2022" name="BMC Genomics">
        <title>Comparative genome analysis of mycobacteria focusing on tRNA and non-coding RNA.</title>
        <authorList>
            <person name="Behra P.R.K."/>
            <person name="Pettersson B.M.F."/>
            <person name="Ramesh M."/>
            <person name="Das S."/>
            <person name="Dasgupta S."/>
            <person name="Kirsebom L.A."/>
        </authorList>
    </citation>
    <scope>NUCLEOTIDE SEQUENCE [LARGE SCALE GENOMIC DNA]</scope>
    <source>
        <strain evidence="2 3">DSM 44078</strain>
    </source>
</reference>
<comment type="caution">
    <text evidence="2">The sequence shown here is derived from an EMBL/GenBank/DDBJ whole genome shotgun (WGS) entry which is preliminary data.</text>
</comment>
<name>A0ABT3CEC7_9MYCO</name>
<keyword evidence="3" id="KW-1185">Reference proteome</keyword>
<evidence type="ECO:0000313" key="3">
    <source>
        <dbReference type="Proteomes" id="UP001526201"/>
    </source>
</evidence>
<dbReference type="Proteomes" id="UP001526201">
    <property type="component" value="Unassembled WGS sequence"/>
</dbReference>
<sequence length="170" mass="18815">MAFVAVLVVATLVVAGYPVYVRPQIDPLRKADAILIVGGADPLPRYRYGFELAGQGWAPHLVVSDPDRQLTKACGVRYPGFTVECFVPDPRTTQGEAREISRLAIEKHWRTVIVVAYLPHISRARYLIERCFGGDLIMAAAPTRLSLPDWAWMYGYQSAGYLKSLFAGGC</sequence>
<evidence type="ECO:0000313" key="2">
    <source>
        <dbReference type="EMBL" id="MCV7227829.1"/>
    </source>
</evidence>